<feature type="compositionally biased region" description="Basic and acidic residues" evidence="1">
    <location>
        <begin position="129"/>
        <end position="143"/>
    </location>
</feature>
<sequence length="544" mass="60801">MVHNKPQQMTTDPSATKRLHITPFTAELLPSVLSSSVRPLATEISFHSIPTFPENNYGYVTLPAMEADKIKKKLNGSILKGRKFKVDVARPQKRHRDEGEGEDDKVLSDAVSRSSKESKKRKDIGNVLEGHELQTDRQVKRGWTESTSTLKERRKEEKKKSKKKDDRTGKSQAKSKYTEKAECLFRTKIPPNRASPAEVEQDKQSKKKKKKNLQESVIHEFSKTFTHPSFLRTDSDGAAPSFTFKDGKGWIDGSGNIKEQASDRIRSDQFIPGKIAGAKEKPKSKSLLKAKTSSQILDDTTTIRGDVDLKELDESEDWTSSSGTTSSDDSTTDSESEESVISSSSDSSDISSDHGEQGTSQNVEKFSGPDAKVEQGIAQAGKNDEPHSQEVHPLEALFKRPAAGATDVKPDADANIQFSFFGQEDMESDEEPQEVTEPQTPFTKKDLQSRGLRSAAPTPDTALAGRNKKWPGLEQHDLMDIDDEPYTRTPVPESGSVVTVESDFTKWFWENRGDNNRAWKKRRRDAAKEQRQRENRTKGMKGKS</sequence>
<name>A0A5N7B3S2_9EURO</name>
<keyword evidence="3" id="KW-1185">Reference proteome</keyword>
<dbReference type="AlphaFoldDB" id="A0A5N7B3S2"/>
<evidence type="ECO:0000313" key="2">
    <source>
        <dbReference type="EMBL" id="KAE8376206.1"/>
    </source>
</evidence>
<feature type="compositionally biased region" description="Low complexity" evidence="1">
    <location>
        <begin position="339"/>
        <end position="350"/>
    </location>
</feature>
<evidence type="ECO:0000313" key="3">
    <source>
        <dbReference type="Proteomes" id="UP000326198"/>
    </source>
</evidence>
<feature type="region of interest" description="Disordered" evidence="1">
    <location>
        <begin position="515"/>
        <end position="544"/>
    </location>
</feature>
<feature type="compositionally biased region" description="Basic and acidic residues" evidence="1">
    <location>
        <begin position="526"/>
        <end position="537"/>
    </location>
</feature>
<gene>
    <name evidence="2" type="ORF">BDV26DRAFT_266189</name>
</gene>
<dbReference type="EMBL" id="ML736245">
    <property type="protein sequence ID" value="KAE8376206.1"/>
    <property type="molecule type" value="Genomic_DNA"/>
</dbReference>
<dbReference type="OrthoDB" id="3595585at2759"/>
<feature type="compositionally biased region" description="Acidic residues" evidence="1">
    <location>
        <begin position="424"/>
        <end position="434"/>
    </location>
</feature>
<feature type="compositionally biased region" description="Basic and acidic residues" evidence="1">
    <location>
        <begin position="382"/>
        <end position="393"/>
    </location>
</feature>
<feature type="region of interest" description="Disordered" evidence="1">
    <location>
        <begin position="88"/>
        <end position="219"/>
    </location>
</feature>
<dbReference type="Proteomes" id="UP000326198">
    <property type="component" value="Unassembled WGS sequence"/>
</dbReference>
<feature type="compositionally biased region" description="Low complexity" evidence="1">
    <location>
        <begin position="318"/>
        <end position="329"/>
    </location>
</feature>
<feature type="compositionally biased region" description="Basic and acidic residues" evidence="1">
    <location>
        <begin position="88"/>
        <end position="98"/>
    </location>
</feature>
<reference evidence="2 3" key="1">
    <citation type="submission" date="2019-04" db="EMBL/GenBank/DDBJ databases">
        <title>Friends and foes A comparative genomics studyof 23 Aspergillus species from section Flavi.</title>
        <authorList>
            <consortium name="DOE Joint Genome Institute"/>
            <person name="Kjaerbolling I."/>
            <person name="Vesth T."/>
            <person name="Frisvad J.C."/>
            <person name="Nybo J.L."/>
            <person name="Theobald S."/>
            <person name="Kildgaard S."/>
            <person name="Isbrandt T."/>
            <person name="Kuo A."/>
            <person name="Sato A."/>
            <person name="Lyhne E.K."/>
            <person name="Kogle M.E."/>
            <person name="Wiebenga A."/>
            <person name="Kun R.S."/>
            <person name="Lubbers R.J."/>
            <person name="Makela M.R."/>
            <person name="Barry K."/>
            <person name="Chovatia M."/>
            <person name="Clum A."/>
            <person name="Daum C."/>
            <person name="Haridas S."/>
            <person name="He G."/>
            <person name="LaButti K."/>
            <person name="Lipzen A."/>
            <person name="Mondo S."/>
            <person name="Riley R."/>
            <person name="Salamov A."/>
            <person name="Simmons B.A."/>
            <person name="Magnuson J.K."/>
            <person name="Henrissat B."/>
            <person name="Mortensen U.H."/>
            <person name="Larsen T.O."/>
            <person name="Devries R.P."/>
            <person name="Grigoriev I.V."/>
            <person name="Machida M."/>
            <person name="Baker S.E."/>
            <person name="Andersen M.R."/>
        </authorList>
    </citation>
    <scope>NUCLEOTIDE SEQUENCE [LARGE SCALE GENOMIC DNA]</scope>
    <source>
        <strain evidence="2 3">IBT 29228</strain>
    </source>
</reference>
<accession>A0A5N7B3S2</accession>
<proteinExistence type="predicted"/>
<feature type="region of interest" description="Disordered" evidence="1">
    <location>
        <begin position="245"/>
        <end position="497"/>
    </location>
</feature>
<organism evidence="2 3">
    <name type="scientific">Aspergillus bertholletiae</name>
    <dbReference type="NCBI Taxonomy" id="1226010"/>
    <lineage>
        <taxon>Eukaryota</taxon>
        <taxon>Fungi</taxon>
        <taxon>Dikarya</taxon>
        <taxon>Ascomycota</taxon>
        <taxon>Pezizomycotina</taxon>
        <taxon>Eurotiomycetes</taxon>
        <taxon>Eurotiomycetidae</taxon>
        <taxon>Eurotiales</taxon>
        <taxon>Aspergillaceae</taxon>
        <taxon>Aspergillus</taxon>
        <taxon>Aspergillus subgen. Circumdati</taxon>
    </lineage>
</organism>
<feature type="compositionally biased region" description="Basic and acidic residues" evidence="1">
    <location>
        <begin position="150"/>
        <end position="169"/>
    </location>
</feature>
<feature type="compositionally biased region" description="Basic and acidic residues" evidence="1">
    <location>
        <begin position="176"/>
        <end position="185"/>
    </location>
</feature>
<evidence type="ECO:0000256" key="1">
    <source>
        <dbReference type="SAM" id="MobiDB-lite"/>
    </source>
</evidence>
<protein>
    <submittedName>
        <fullName evidence="2">Uncharacterized protein</fullName>
    </submittedName>
</protein>